<keyword evidence="3" id="KW-1185">Reference proteome</keyword>
<keyword evidence="1" id="KW-1133">Transmembrane helix</keyword>
<dbReference type="RefSeq" id="WP_077719527.1">
    <property type="nucleotide sequence ID" value="NZ_CP019699.1"/>
</dbReference>
<evidence type="ECO:0000256" key="1">
    <source>
        <dbReference type="SAM" id="Phobius"/>
    </source>
</evidence>
<sequence>MIWPLLLYNVVNVYTDVRWRRTKNLWHLLFFSISFLSLMVIGPPFWSVEMLQLLFVAIIAWLLVGLFFEAFHLFAPGDTKMLVVNASWVSFLAYHASGWEVLIKVLLYFFGAAVLSFLMGSILLTIRQFGWKAFFMSLYTRQTLKMSDGQNLSMPGAVPISLAVFVTTFML</sequence>
<reference evidence="2 3" key="1">
    <citation type="journal article" date="2015" name="Int. J. Syst. Evol. Microbiol.">
        <title>Novibacillus thermophilus gen. nov., sp. nov., a Gram-staining-negative and moderately thermophilic member of the family Thermoactinomycetaceae.</title>
        <authorList>
            <person name="Yang G."/>
            <person name="Chen J."/>
            <person name="Zhou S."/>
        </authorList>
    </citation>
    <scope>NUCLEOTIDE SEQUENCE [LARGE SCALE GENOMIC DNA]</scope>
    <source>
        <strain evidence="2 3">SG-1</strain>
    </source>
</reference>
<dbReference type="OrthoDB" id="2936833at2"/>
<dbReference type="STRING" id="1471761.B0W44_07540"/>
<feature type="transmembrane region" description="Helical" evidence="1">
    <location>
        <begin position="25"/>
        <end position="46"/>
    </location>
</feature>
<feature type="transmembrane region" description="Helical" evidence="1">
    <location>
        <begin position="151"/>
        <end position="170"/>
    </location>
</feature>
<evidence type="ECO:0008006" key="4">
    <source>
        <dbReference type="Google" id="ProtNLM"/>
    </source>
</evidence>
<accession>A0A1U9K6M1</accession>
<evidence type="ECO:0000313" key="2">
    <source>
        <dbReference type="EMBL" id="AQS55660.1"/>
    </source>
</evidence>
<feature type="transmembrane region" description="Helical" evidence="1">
    <location>
        <begin position="82"/>
        <end position="99"/>
    </location>
</feature>
<evidence type="ECO:0000313" key="3">
    <source>
        <dbReference type="Proteomes" id="UP000188603"/>
    </source>
</evidence>
<protein>
    <recommendedName>
        <fullName evidence="4">Prepilin type IV endopeptidase peptidase domain-containing protein</fullName>
    </recommendedName>
</protein>
<name>A0A1U9K6M1_9BACL</name>
<keyword evidence="1" id="KW-0812">Transmembrane</keyword>
<organism evidence="2 3">
    <name type="scientific">Novibacillus thermophilus</name>
    <dbReference type="NCBI Taxonomy" id="1471761"/>
    <lineage>
        <taxon>Bacteria</taxon>
        <taxon>Bacillati</taxon>
        <taxon>Bacillota</taxon>
        <taxon>Bacilli</taxon>
        <taxon>Bacillales</taxon>
        <taxon>Thermoactinomycetaceae</taxon>
        <taxon>Novibacillus</taxon>
    </lineage>
</organism>
<proteinExistence type="predicted"/>
<dbReference type="EMBL" id="CP019699">
    <property type="protein sequence ID" value="AQS55660.1"/>
    <property type="molecule type" value="Genomic_DNA"/>
</dbReference>
<feature type="transmembrane region" description="Helical" evidence="1">
    <location>
        <begin position="52"/>
        <end position="75"/>
    </location>
</feature>
<keyword evidence="1" id="KW-0472">Membrane</keyword>
<dbReference type="KEGG" id="ntr:B0W44_07540"/>
<gene>
    <name evidence="2" type="ORF">B0W44_07540</name>
</gene>
<feature type="transmembrane region" description="Helical" evidence="1">
    <location>
        <begin position="105"/>
        <end position="130"/>
    </location>
</feature>
<dbReference type="AlphaFoldDB" id="A0A1U9K6M1"/>
<dbReference type="Proteomes" id="UP000188603">
    <property type="component" value="Chromosome"/>
</dbReference>